<name>A0A5B7HZ16_PORTR</name>
<dbReference type="EMBL" id="VSRR010048118">
    <property type="protein sequence ID" value="MPC78321.1"/>
    <property type="molecule type" value="Genomic_DNA"/>
</dbReference>
<dbReference type="Proteomes" id="UP000324222">
    <property type="component" value="Unassembled WGS sequence"/>
</dbReference>
<reference evidence="1 2" key="1">
    <citation type="submission" date="2019-05" db="EMBL/GenBank/DDBJ databases">
        <title>Another draft genome of Portunus trituberculatus and its Hox gene families provides insights of decapod evolution.</title>
        <authorList>
            <person name="Jeong J.-H."/>
            <person name="Song I."/>
            <person name="Kim S."/>
            <person name="Choi T."/>
            <person name="Kim D."/>
            <person name="Ryu S."/>
            <person name="Kim W."/>
        </authorList>
    </citation>
    <scope>NUCLEOTIDE SEQUENCE [LARGE SCALE GENOMIC DNA]</scope>
    <source>
        <tissue evidence="1">Muscle</tissue>
    </source>
</reference>
<proteinExistence type="predicted"/>
<evidence type="ECO:0000313" key="2">
    <source>
        <dbReference type="Proteomes" id="UP000324222"/>
    </source>
</evidence>
<organism evidence="1 2">
    <name type="scientific">Portunus trituberculatus</name>
    <name type="common">Swimming crab</name>
    <name type="synonym">Neptunus trituberculatus</name>
    <dbReference type="NCBI Taxonomy" id="210409"/>
    <lineage>
        <taxon>Eukaryota</taxon>
        <taxon>Metazoa</taxon>
        <taxon>Ecdysozoa</taxon>
        <taxon>Arthropoda</taxon>
        <taxon>Crustacea</taxon>
        <taxon>Multicrustacea</taxon>
        <taxon>Malacostraca</taxon>
        <taxon>Eumalacostraca</taxon>
        <taxon>Eucarida</taxon>
        <taxon>Decapoda</taxon>
        <taxon>Pleocyemata</taxon>
        <taxon>Brachyura</taxon>
        <taxon>Eubrachyura</taxon>
        <taxon>Portunoidea</taxon>
        <taxon>Portunidae</taxon>
        <taxon>Portuninae</taxon>
        <taxon>Portunus</taxon>
    </lineage>
</organism>
<keyword evidence="2" id="KW-1185">Reference proteome</keyword>
<protein>
    <submittedName>
        <fullName evidence="1">Uncharacterized protein</fullName>
    </submittedName>
</protein>
<evidence type="ECO:0000313" key="1">
    <source>
        <dbReference type="EMBL" id="MPC78321.1"/>
    </source>
</evidence>
<sequence>MTFDTVPSLHIAQNTSIASCPLYSAGKVLLVVNSNRDSPVPSPQSNFDVVFVNVTHSFMSVQSYIQR</sequence>
<comment type="caution">
    <text evidence="1">The sequence shown here is derived from an EMBL/GenBank/DDBJ whole genome shotgun (WGS) entry which is preliminary data.</text>
</comment>
<accession>A0A5B7HZ16</accession>
<gene>
    <name evidence="1" type="ORF">E2C01_072805</name>
</gene>
<dbReference type="AlphaFoldDB" id="A0A5B7HZ16"/>